<dbReference type="PANTHER" id="PTHR42721:SF3">
    <property type="entry name" value="BETA-D-XYLOSIDASE 5-RELATED"/>
    <property type="match status" value="1"/>
</dbReference>
<comment type="caution">
    <text evidence="2">The sequence shown here is derived from an EMBL/GenBank/DDBJ whole genome shotgun (WGS) entry which is preliminary data.</text>
</comment>
<dbReference type="Gene3D" id="3.20.20.300">
    <property type="entry name" value="Glycoside hydrolase, family 3, N-terminal domain"/>
    <property type="match status" value="1"/>
</dbReference>
<dbReference type="InterPro" id="IPR036962">
    <property type="entry name" value="Glyco_hydro_3_N_sf"/>
</dbReference>
<accession>A0AAD3SDS2</accession>
<dbReference type="GO" id="GO:0045493">
    <property type="term" value="P:xylan catabolic process"/>
    <property type="evidence" value="ECO:0007669"/>
    <property type="project" value="InterPro"/>
</dbReference>
<dbReference type="EMBL" id="BSYO01000008">
    <property type="protein sequence ID" value="GMH08809.1"/>
    <property type="molecule type" value="Genomic_DNA"/>
</dbReference>
<dbReference type="GO" id="GO:0031222">
    <property type="term" value="P:arabinan catabolic process"/>
    <property type="evidence" value="ECO:0007669"/>
    <property type="project" value="TreeGrafter"/>
</dbReference>
<dbReference type="AlphaFoldDB" id="A0AAD3SDS2"/>
<comment type="similarity">
    <text evidence="1">Belongs to the glycosyl hydrolase 3 family.</text>
</comment>
<evidence type="ECO:0000256" key="1">
    <source>
        <dbReference type="ARBA" id="ARBA00005336"/>
    </source>
</evidence>
<organism evidence="2 3">
    <name type="scientific">Nepenthes gracilis</name>
    <name type="common">Slender pitcher plant</name>
    <dbReference type="NCBI Taxonomy" id="150966"/>
    <lineage>
        <taxon>Eukaryota</taxon>
        <taxon>Viridiplantae</taxon>
        <taxon>Streptophyta</taxon>
        <taxon>Embryophyta</taxon>
        <taxon>Tracheophyta</taxon>
        <taxon>Spermatophyta</taxon>
        <taxon>Magnoliopsida</taxon>
        <taxon>eudicotyledons</taxon>
        <taxon>Gunneridae</taxon>
        <taxon>Pentapetalae</taxon>
        <taxon>Caryophyllales</taxon>
        <taxon>Nepenthaceae</taxon>
        <taxon>Nepenthes</taxon>
    </lineage>
</organism>
<dbReference type="InterPro" id="IPR044993">
    <property type="entry name" value="BXL"/>
</dbReference>
<evidence type="ECO:0000313" key="2">
    <source>
        <dbReference type="EMBL" id="GMH08809.1"/>
    </source>
</evidence>
<evidence type="ECO:0000313" key="3">
    <source>
        <dbReference type="Proteomes" id="UP001279734"/>
    </source>
</evidence>
<dbReference type="GO" id="GO:0046556">
    <property type="term" value="F:alpha-L-arabinofuranosidase activity"/>
    <property type="evidence" value="ECO:0007669"/>
    <property type="project" value="TreeGrafter"/>
</dbReference>
<dbReference type="GO" id="GO:0009044">
    <property type="term" value="F:xylan 1,4-beta-xylosidase activity"/>
    <property type="evidence" value="ECO:0007669"/>
    <property type="project" value="InterPro"/>
</dbReference>
<name>A0AAD3SDS2_NEPGR</name>
<dbReference type="GO" id="GO:0009505">
    <property type="term" value="C:plant-type cell wall"/>
    <property type="evidence" value="ECO:0007669"/>
    <property type="project" value="TreeGrafter"/>
</dbReference>
<protein>
    <submittedName>
        <fullName evidence="2">Uncharacterized protein</fullName>
    </submittedName>
</protein>
<reference evidence="2" key="1">
    <citation type="submission" date="2023-05" db="EMBL/GenBank/DDBJ databases">
        <title>Nepenthes gracilis genome sequencing.</title>
        <authorList>
            <person name="Fukushima K."/>
        </authorList>
    </citation>
    <scope>NUCLEOTIDE SEQUENCE</scope>
    <source>
        <strain evidence="2">SING2019-196</strain>
    </source>
</reference>
<keyword evidence="3" id="KW-1185">Reference proteome</keyword>
<proteinExistence type="inferred from homology"/>
<gene>
    <name evidence="2" type="ORF">Nepgr_010649</name>
</gene>
<dbReference type="Proteomes" id="UP001279734">
    <property type="component" value="Unassembled WGS sequence"/>
</dbReference>
<sequence>MKGTSNFDIQTISFVPCQTGGMDLECATYMQQQTKAAPQQKKLAEREIDRALHNLFSVRMRLRLFDPSPSGNAWGSISANQV</sequence>
<dbReference type="PANTHER" id="PTHR42721">
    <property type="entry name" value="SUGAR HYDROLASE-RELATED"/>
    <property type="match status" value="1"/>
</dbReference>